<dbReference type="Proteomes" id="UP000283644">
    <property type="component" value="Unassembled WGS sequence"/>
</dbReference>
<protein>
    <submittedName>
        <fullName evidence="1">Glycosyltransferase</fullName>
    </submittedName>
</protein>
<name>A0A417Y545_9ACTN</name>
<dbReference type="EMBL" id="QXGH01000011">
    <property type="protein sequence ID" value="RHW27802.1"/>
    <property type="molecule type" value="Genomic_DNA"/>
</dbReference>
<dbReference type="Pfam" id="PF13692">
    <property type="entry name" value="Glyco_trans_1_4"/>
    <property type="match status" value="1"/>
</dbReference>
<dbReference type="OrthoDB" id="8555507at2"/>
<organism evidence="1 2">
    <name type="scientific">Nocardioides immobilis</name>
    <dbReference type="NCBI Taxonomy" id="2049295"/>
    <lineage>
        <taxon>Bacteria</taxon>
        <taxon>Bacillati</taxon>
        <taxon>Actinomycetota</taxon>
        <taxon>Actinomycetes</taxon>
        <taxon>Propionibacteriales</taxon>
        <taxon>Nocardioidaceae</taxon>
        <taxon>Nocardioides</taxon>
    </lineage>
</organism>
<dbReference type="SUPFAM" id="SSF53756">
    <property type="entry name" value="UDP-Glycosyltransferase/glycogen phosphorylase"/>
    <property type="match status" value="1"/>
</dbReference>
<evidence type="ECO:0000313" key="2">
    <source>
        <dbReference type="Proteomes" id="UP000283644"/>
    </source>
</evidence>
<evidence type="ECO:0000313" key="1">
    <source>
        <dbReference type="EMBL" id="RHW27802.1"/>
    </source>
</evidence>
<comment type="caution">
    <text evidence="1">The sequence shown here is derived from an EMBL/GenBank/DDBJ whole genome shotgun (WGS) entry which is preliminary data.</text>
</comment>
<proteinExistence type="predicted"/>
<reference evidence="1 2" key="1">
    <citation type="submission" date="2018-09" db="EMBL/GenBank/DDBJ databases">
        <title>Genome sequencing of Nocardioides immobilis CCTCC AB 2017083 for comparison to Nocardioides silvaticus.</title>
        <authorList>
            <person name="Li C."/>
            <person name="Wang G."/>
        </authorList>
    </citation>
    <scope>NUCLEOTIDE SEQUENCE [LARGE SCALE GENOMIC DNA]</scope>
    <source>
        <strain evidence="1 2">CCTCC AB 2017083</strain>
    </source>
</reference>
<dbReference type="AlphaFoldDB" id="A0A417Y545"/>
<keyword evidence="2" id="KW-1185">Reference proteome</keyword>
<dbReference type="GO" id="GO:0016740">
    <property type="term" value="F:transferase activity"/>
    <property type="evidence" value="ECO:0007669"/>
    <property type="project" value="UniProtKB-KW"/>
</dbReference>
<accession>A0A417Y545</accession>
<dbReference type="RefSeq" id="WP_118923591.1">
    <property type="nucleotide sequence ID" value="NZ_QXGH01000011.1"/>
</dbReference>
<dbReference type="Gene3D" id="3.40.50.2000">
    <property type="entry name" value="Glycogen Phosphorylase B"/>
    <property type="match status" value="1"/>
</dbReference>
<keyword evidence="1" id="KW-0808">Transferase</keyword>
<gene>
    <name evidence="1" type="ORF">D0Z08_05755</name>
</gene>
<sequence length="208" mass="21618">MRWRVEVERLAAAVYDVPGQAAWRVRIGGRYLLTVGGVAAENGTIDLLEAHAALAQEHAELADLRLVIAGGDEPADEDYLAEFTSRAAGLGTRPLRLGPVADATYPALVAGAAALGYLPTRDPSCPAALEALAAGVPVVARDLPEVRALLGDTVAYGDTVLSIADAIVDVLTDPPDPAAGVELAASYALGSEDGVVEEQPDRGDRREE</sequence>